<evidence type="ECO:0000313" key="1">
    <source>
        <dbReference type="EMBL" id="SVD28923.1"/>
    </source>
</evidence>
<protein>
    <submittedName>
        <fullName evidence="1">Uncharacterized protein</fullName>
    </submittedName>
</protein>
<reference evidence="1" key="1">
    <citation type="submission" date="2018-05" db="EMBL/GenBank/DDBJ databases">
        <authorList>
            <person name="Lanie J.A."/>
            <person name="Ng W.-L."/>
            <person name="Kazmierczak K.M."/>
            <person name="Andrzejewski T.M."/>
            <person name="Davidsen T.M."/>
            <person name="Wayne K.J."/>
            <person name="Tettelin H."/>
            <person name="Glass J.I."/>
            <person name="Rusch D."/>
            <person name="Podicherti R."/>
            <person name="Tsui H.-C.T."/>
            <person name="Winkler M.E."/>
        </authorList>
    </citation>
    <scope>NUCLEOTIDE SEQUENCE</scope>
</reference>
<accession>A0A382U3T6</accession>
<feature type="non-terminal residue" evidence="1">
    <location>
        <position position="1"/>
    </location>
</feature>
<dbReference type="EMBL" id="UINC01141278">
    <property type="protein sequence ID" value="SVD28923.1"/>
    <property type="molecule type" value="Genomic_DNA"/>
</dbReference>
<organism evidence="1">
    <name type="scientific">marine metagenome</name>
    <dbReference type="NCBI Taxonomy" id="408172"/>
    <lineage>
        <taxon>unclassified sequences</taxon>
        <taxon>metagenomes</taxon>
        <taxon>ecological metagenomes</taxon>
    </lineage>
</organism>
<gene>
    <name evidence="1" type="ORF">METZ01_LOCUS381777</name>
</gene>
<proteinExistence type="predicted"/>
<name>A0A382U3T6_9ZZZZ</name>
<sequence length="63" mass="7095">LIDMWGLAKDVDMSAEPQIFPRSAMVWAESQDDDQIEADARGWSPTELLRPEKFSVLASELSN</sequence>
<dbReference type="AlphaFoldDB" id="A0A382U3T6"/>